<dbReference type="InterPro" id="IPR009057">
    <property type="entry name" value="Homeodomain-like_sf"/>
</dbReference>
<dbReference type="PROSITE" id="PS51257">
    <property type="entry name" value="PROKAR_LIPOPROTEIN"/>
    <property type="match status" value="1"/>
</dbReference>
<dbReference type="SUPFAM" id="SSF46689">
    <property type="entry name" value="Homeodomain-like"/>
    <property type="match status" value="2"/>
</dbReference>
<keyword evidence="1" id="KW-0805">Transcription regulation</keyword>
<feature type="domain" description="HTH araC/xylS-type" evidence="5">
    <location>
        <begin position="671"/>
        <end position="769"/>
    </location>
</feature>
<dbReference type="RefSeq" id="WP_379289007.1">
    <property type="nucleotide sequence ID" value="NZ_JBHTIU010000045.1"/>
</dbReference>
<evidence type="ECO:0000313" key="7">
    <source>
        <dbReference type="Proteomes" id="UP001597120"/>
    </source>
</evidence>
<name>A0ABW3DCZ6_9BACL</name>
<evidence type="ECO:0000313" key="6">
    <source>
        <dbReference type="EMBL" id="MFD0870377.1"/>
    </source>
</evidence>
<accession>A0ABW3DCZ6</accession>
<sequence>MIKQGSFNMALFWRFFTSYFILILIPAIVACTFTYFFIVRLIEDDAEKLNNVTMRNFADQTDRTFSSLKTNMINLLSTPNLVSFLQVAGDSPDNQQRNELVHSLMEQLNKIDSGGLMYSAYLFFVHEDLVIDFQTYTGKEFYFQHYYPLEPAEKSALFSYFSDKQMMLFTEPHTMYQKPLFTNQVLSSYSHISVLMSYPFNTRSPEVYLVVNLNEDKLREHIGITERWVTGTAILDSSGRVISQTGSMRLDADSWSDILQASQEGSLFVNEDGQAVSVMRSHFKDDWYYVSLIDLQTLLQPARWISRVSFVFLGFVLVLGSLVSYYLSRRLYTPILEIKTGLESHHKAAEPKPWFPVKGNDLDVIKQFSGLLISENKELSRLVGGMFPIVQEHFMTKILLGEYRDGLSIEYYAREIDFPYPSQAVRTVLCIEIQYYASVLDQLSETSRSFLMAELKENIRKRMPVAVWLCQTRADLLACVVHSEPAKPFGPKEAAQILQTILVQPYYKATIGIGKTVDTIEELHISYAHALAMLRYKGLRSEVEIYSPDNARDDRAAWDSFLSVQEVNKIFNRFKTRDYPELLQAVYELLEEGVRKNATAFQVKYLCSDVLNTWIRAVETERNEFGIPFYSGLFVKLDRCVTWEEIRDCFRETHALLFLAEKPDARRGQLAEILEYIHEHCGEELSIERFAERMGMSAGHFSRTFKEEVGEKYVEYIAKVRLAKAKRLLLETDMKIDEIAEQVGYWGRNSFIRIFRRYEGTTPAKYRSIHRK</sequence>
<keyword evidence="4" id="KW-1133">Transmembrane helix</keyword>
<dbReference type="Pfam" id="PF12833">
    <property type="entry name" value="HTH_18"/>
    <property type="match status" value="1"/>
</dbReference>
<reference evidence="7" key="1">
    <citation type="journal article" date="2019" name="Int. J. Syst. Evol. Microbiol.">
        <title>The Global Catalogue of Microorganisms (GCM) 10K type strain sequencing project: providing services to taxonomists for standard genome sequencing and annotation.</title>
        <authorList>
            <consortium name="The Broad Institute Genomics Platform"/>
            <consortium name="The Broad Institute Genome Sequencing Center for Infectious Disease"/>
            <person name="Wu L."/>
            <person name="Ma J."/>
        </authorList>
    </citation>
    <scope>NUCLEOTIDE SEQUENCE [LARGE SCALE GENOMIC DNA]</scope>
    <source>
        <strain evidence="7">CCUG 57263</strain>
    </source>
</reference>
<proteinExistence type="predicted"/>
<dbReference type="PROSITE" id="PS01124">
    <property type="entry name" value="HTH_ARAC_FAMILY_2"/>
    <property type="match status" value="1"/>
</dbReference>
<dbReference type="Proteomes" id="UP001597120">
    <property type="component" value="Unassembled WGS sequence"/>
</dbReference>
<dbReference type="InterPro" id="IPR018062">
    <property type="entry name" value="HTH_AraC-typ_CS"/>
</dbReference>
<dbReference type="Pfam" id="PF17853">
    <property type="entry name" value="GGDEF_2"/>
    <property type="match status" value="1"/>
</dbReference>
<dbReference type="Gene3D" id="1.10.10.60">
    <property type="entry name" value="Homeodomain-like"/>
    <property type="match status" value="2"/>
</dbReference>
<dbReference type="PANTHER" id="PTHR43280">
    <property type="entry name" value="ARAC-FAMILY TRANSCRIPTIONAL REGULATOR"/>
    <property type="match status" value="1"/>
</dbReference>
<organism evidence="6 7">
    <name type="scientific">Paenibacillus residui</name>
    <dbReference type="NCBI Taxonomy" id="629724"/>
    <lineage>
        <taxon>Bacteria</taxon>
        <taxon>Bacillati</taxon>
        <taxon>Bacillota</taxon>
        <taxon>Bacilli</taxon>
        <taxon>Bacillales</taxon>
        <taxon>Paenibacillaceae</taxon>
        <taxon>Paenibacillus</taxon>
    </lineage>
</organism>
<dbReference type="PANTHER" id="PTHR43280:SF28">
    <property type="entry name" value="HTH-TYPE TRANSCRIPTIONAL ACTIVATOR RHAS"/>
    <property type="match status" value="1"/>
</dbReference>
<keyword evidence="7" id="KW-1185">Reference proteome</keyword>
<dbReference type="PROSITE" id="PS00041">
    <property type="entry name" value="HTH_ARAC_FAMILY_1"/>
    <property type="match status" value="1"/>
</dbReference>
<dbReference type="SMART" id="SM00342">
    <property type="entry name" value="HTH_ARAC"/>
    <property type="match status" value="1"/>
</dbReference>
<evidence type="ECO:0000256" key="2">
    <source>
        <dbReference type="ARBA" id="ARBA00023125"/>
    </source>
</evidence>
<protein>
    <submittedName>
        <fullName evidence="6">Helix-turn-helix domain-containing protein</fullName>
    </submittedName>
</protein>
<comment type="caution">
    <text evidence="6">The sequence shown here is derived from an EMBL/GenBank/DDBJ whole genome shotgun (WGS) entry which is preliminary data.</text>
</comment>
<keyword evidence="2" id="KW-0238">DNA-binding</keyword>
<evidence type="ECO:0000259" key="5">
    <source>
        <dbReference type="PROSITE" id="PS01124"/>
    </source>
</evidence>
<keyword evidence="3" id="KW-0804">Transcription</keyword>
<dbReference type="InterPro" id="IPR041522">
    <property type="entry name" value="CdaR_GGDEF"/>
</dbReference>
<gene>
    <name evidence="6" type="ORF">ACFQ03_14565</name>
</gene>
<evidence type="ECO:0000256" key="1">
    <source>
        <dbReference type="ARBA" id="ARBA00023015"/>
    </source>
</evidence>
<feature type="transmembrane region" description="Helical" evidence="4">
    <location>
        <begin position="308"/>
        <end position="327"/>
    </location>
</feature>
<feature type="transmembrane region" description="Helical" evidence="4">
    <location>
        <begin position="12"/>
        <end position="38"/>
    </location>
</feature>
<dbReference type="EMBL" id="JBHTIU010000045">
    <property type="protein sequence ID" value="MFD0870377.1"/>
    <property type="molecule type" value="Genomic_DNA"/>
</dbReference>
<evidence type="ECO:0000256" key="3">
    <source>
        <dbReference type="ARBA" id="ARBA00023163"/>
    </source>
</evidence>
<evidence type="ECO:0000256" key="4">
    <source>
        <dbReference type="SAM" id="Phobius"/>
    </source>
</evidence>
<keyword evidence="4" id="KW-0812">Transmembrane</keyword>
<dbReference type="InterPro" id="IPR018060">
    <property type="entry name" value="HTH_AraC"/>
</dbReference>
<keyword evidence="4" id="KW-0472">Membrane</keyword>